<evidence type="ECO:0000313" key="10">
    <source>
        <dbReference type="Proteomes" id="UP000475214"/>
    </source>
</evidence>
<organism evidence="9 10">
    <name type="scientific">Phytoactinopolyspora halotolerans</name>
    <dbReference type="NCBI Taxonomy" id="1981512"/>
    <lineage>
        <taxon>Bacteria</taxon>
        <taxon>Bacillati</taxon>
        <taxon>Actinomycetota</taxon>
        <taxon>Actinomycetes</taxon>
        <taxon>Jiangellales</taxon>
        <taxon>Jiangellaceae</taxon>
        <taxon>Phytoactinopolyspora</taxon>
    </lineage>
</organism>
<dbReference type="Pfam" id="PF19300">
    <property type="entry name" value="BPD_transp_1_N"/>
    <property type="match status" value="1"/>
</dbReference>
<dbReference type="PROSITE" id="PS50928">
    <property type="entry name" value="ABC_TM1"/>
    <property type="match status" value="1"/>
</dbReference>
<comment type="similarity">
    <text evidence="7">Belongs to the binding-protein-dependent transport system permease family.</text>
</comment>
<evidence type="ECO:0000256" key="3">
    <source>
        <dbReference type="ARBA" id="ARBA00022475"/>
    </source>
</evidence>
<dbReference type="EMBL" id="JAAGOA010000009">
    <property type="protein sequence ID" value="NEE01294.1"/>
    <property type="molecule type" value="Genomic_DNA"/>
</dbReference>
<name>A0A6L9S9J3_9ACTN</name>
<dbReference type="Pfam" id="PF00528">
    <property type="entry name" value="BPD_transp_1"/>
    <property type="match status" value="1"/>
</dbReference>
<dbReference type="InterPro" id="IPR035906">
    <property type="entry name" value="MetI-like_sf"/>
</dbReference>
<dbReference type="SUPFAM" id="SSF161098">
    <property type="entry name" value="MetI-like"/>
    <property type="match status" value="1"/>
</dbReference>
<feature type="transmembrane region" description="Helical" evidence="7">
    <location>
        <begin position="9"/>
        <end position="30"/>
    </location>
</feature>
<evidence type="ECO:0000256" key="5">
    <source>
        <dbReference type="ARBA" id="ARBA00022989"/>
    </source>
</evidence>
<feature type="transmembrane region" description="Helical" evidence="7">
    <location>
        <begin position="97"/>
        <end position="119"/>
    </location>
</feature>
<dbReference type="InterPro" id="IPR045621">
    <property type="entry name" value="BPD_transp_1_N"/>
</dbReference>
<dbReference type="PANTHER" id="PTHR43163">
    <property type="entry name" value="DIPEPTIDE TRANSPORT SYSTEM PERMEASE PROTEIN DPPB-RELATED"/>
    <property type="match status" value="1"/>
</dbReference>
<keyword evidence="3" id="KW-1003">Cell membrane</keyword>
<dbReference type="GO" id="GO:0055085">
    <property type="term" value="P:transmembrane transport"/>
    <property type="evidence" value="ECO:0007669"/>
    <property type="project" value="InterPro"/>
</dbReference>
<gene>
    <name evidence="9" type="ORF">G1H10_14055</name>
</gene>
<protein>
    <submittedName>
        <fullName evidence="9">ABC transporter permease</fullName>
    </submittedName>
</protein>
<dbReference type="InterPro" id="IPR000515">
    <property type="entry name" value="MetI-like"/>
</dbReference>
<evidence type="ECO:0000256" key="1">
    <source>
        <dbReference type="ARBA" id="ARBA00004651"/>
    </source>
</evidence>
<keyword evidence="6 7" id="KW-0472">Membrane</keyword>
<comment type="caution">
    <text evidence="9">The sequence shown here is derived from an EMBL/GenBank/DDBJ whole genome shotgun (WGS) entry which is preliminary data.</text>
</comment>
<dbReference type="Proteomes" id="UP000475214">
    <property type="component" value="Unassembled WGS sequence"/>
</dbReference>
<sequence length="307" mass="33518">MGRYIARRLLMTIPVLIGATLLIFTIVYALPGDPVRALAGDRPLTPAAQAAIRDEYNLNDPLLIQYLKYLGGLLQGDLGQDFSGRPVSETITQRLPITVRLAVLAVVIEVIIGVIAGVLAGIRRNSYMDNLVLVSTTLVVSIPVFVLAFLAQYVFGLRFGWFPIAGLSEGFRSYILPAFVLAALSLAYVARLTRTSIAENLRQDYVRTAKAKGLKPSVVVGKHTLRNSLIPVVTFVGADLASLMAGAIVTETVFNIPGLGRAVFESVQRQEGFVIVGIVTVFVFFYITFNLVVDILYAVIDPRIRYD</sequence>
<dbReference type="Gene3D" id="1.10.3720.10">
    <property type="entry name" value="MetI-like"/>
    <property type="match status" value="1"/>
</dbReference>
<keyword evidence="5 7" id="KW-1133">Transmembrane helix</keyword>
<dbReference type="AlphaFoldDB" id="A0A6L9S9J3"/>
<evidence type="ECO:0000313" key="9">
    <source>
        <dbReference type="EMBL" id="NEE01294.1"/>
    </source>
</evidence>
<dbReference type="PANTHER" id="PTHR43163:SF7">
    <property type="entry name" value="DIPEPTIDE-TRANSPORT INTEGRAL MEMBRANE PROTEIN ABC TRANSPORTER DPPB-RELATED"/>
    <property type="match status" value="1"/>
</dbReference>
<dbReference type="CDD" id="cd06261">
    <property type="entry name" value="TM_PBP2"/>
    <property type="match status" value="1"/>
</dbReference>
<feature type="transmembrane region" description="Helical" evidence="7">
    <location>
        <begin position="274"/>
        <end position="300"/>
    </location>
</feature>
<feature type="transmembrane region" description="Helical" evidence="7">
    <location>
        <begin position="232"/>
        <end position="254"/>
    </location>
</feature>
<evidence type="ECO:0000259" key="8">
    <source>
        <dbReference type="PROSITE" id="PS50928"/>
    </source>
</evidence>
<keyword evidence="4 7" id="KW-0812">Transmembrane</keyword>
<proteinExistence type="inferred from homology"/>
<evidence type="ECO:0000256" key="2">
    <source>
        <dbReference type="ARBA" id="ARBA00022448"/>
    </source>
</evidence>
<reference evidence="9 10" key="1">
    <citation type="submission" date="2020-02" db="EMBL/GenBank/DDBJ databases">
        <authorList>
            <person name="Li X.-J."/>
            <person name="Han X.-M."/>
        </authorList>
    </citation>
    <scope>NUCLEOTIDE SEQUENCE [LARGE SCALE GENOMIC DNA]</scope>
    <source>
        <strain evidence="9 10">CCTCC AB 2017055</strain>
    </source>
</reference>
<dbReference type="RefSeq" id="WP_163738658.1">
    <property type="nucleotide sequence ID" value="NZ_JAAGOA010000009.1"/>
</dbReference>
<keyword evidence="2 7" id="KW-0813">Transport</keyword>
<keyword evidence="10" id="KW-1185">Reference proteome</keyword>
<evidence type="ECO:0000256" key="4">
    <source>
        <dbReference type="ARBA" id="ARBA00022692"/>
    </source>
</evidence>
<feature type="transmembrane region" description="Helical" evidence="7">
    <location>
        <begin position="131"/>
        <end position="154"/>
    </location>
</feature>
<feature type="domain" description="ABC transmembrane type-1" evidence="8">
    <location>
        <begin position="95"/>
        <end position="297"/>
    </location>
</feature>
<evidence type="ECO:0000256" key="7">
    <source>
        <dbReference type="RuleBase" id="RU363032"/>
    </source>
</evidence>
<accession>A0A6L9S9J3</accession>
<dbReference type="GO" id="GO:0005886">
    <property type="term" value="C:plasma membrane"/>
    <property type="evidence" value="ECO:0007669"/>
    <property type="project" value="UniProtKB-SubCell"/>
</dbReference>
<comment type="subcellular location">
    <subcellularLocation>
        <location evidence="1 7">Cell membrane</location>
        <topology evidence="1 7">Multi-pass membrane protein</topology>
    </subcellularLocation>
</comment>
<evidence type="ECO:0000256" key="6">
    <source>
        <dbReference type="ARBA" id="ARBA00023136"/>
    </source>
</evidence>
<feature type="transmembrane region" description="Helical" evidence="7">
    <location>
        <begin position="174"/>
        <end position="193"/>
    </location>
</feature>